<feature type="transmembrane region" description="Helical" evidence="1">
    <location>
        <begin position="67"/>
        <end position="85"/>
    </location>
</feature>
<keyword evidence="1" id="KW-0472">Membrane</keyword>
<sequence length="96" mass="10164">MHKTCPACSAKLPANTIWRMNTGSQFSCSQCDAILGWQAGGLLALVLLIAFASVPIFVWLAGWLGPTSLVVAILLLIAGCGLVAIQGMRPVLLRRT</sequence>
<protein>
    <recommendedName>
        <fullName evidence="4">DUF983 domain-containing protein</fullName>
    </recommendedName>
</protein>
<feature type="transmembrane region" description="Helical" evidence="1">
    <location>
        <begin position="42"/>
        <end position="61"/>
    </location>
</feature>
<accession>A0A9W6IKW8</accession>
<keyword evidence="3" id="KW-1185">Reference proteome</keyword>
<evidence type="ECO:0000313" key="2">
    <source>
        <dbReference type="EMBL" id="GLK52158.1"/>
    </source>
</evidence>
<name>A0A9W6IKW8_9PROT</name>
<keyword evidence="1" id="KW-1133">Transmembrane helix</keyword>
<dbReference type="AlphaFoldDB" id="A0A9W6IKW8"/>
<evidence type="ECO:0000256" key="1">
    <source>
        <dbReference type="SAM" id="Phobius"/>
    </source>
</evidence>
<evidence type="ECO:0000313" key="3">
    <source>
        <dbReference type="Proteomes" id="UP001143486"/>
    </source>
</evidence>
<evidence type="ECO:0008006" key="4">
    <source>
        <dbReference type="Google" id="ProtNLM"/>
    </source>
</evidence>
<gene>
    <name evidence="2" type="ORF">GCM10017621_16660</name>
</gene>
<dbReference type="RefSeq" id="WP_271186528.1">
    <property type="nucleotide sequence ID" value="NZ_BSFE01000004.1"/>
</dbReference>
<comment type="caution">
    <text evidence="2">The sequence shown here is derived from an EMBL/GenBank/DDBJ whole genome shotgun (WGS) entry which is preliminary data.</text>
</comment>
<reference evidence="2" key="1">
    <citation type="journal article" date="2014" name="Int. J. Syst. Evol. Microbiol.">
        <title>Complete genome sequence of Corynebacterium casei LMG S-19264T (=DSM 44701T), isolated from a smear-ripened cheese.</title>
        <authorList>
            <consortium name="US DOE Joint Genome Institute (JGI-PGF)"/>
            <person name="Walter F."/>
            <person name="Albersmeier A."/>
            <person name="Kalinowski J."/>
            <person name="Ruckert C."/>
        </authorList>
    </citation>
    <scope>NUCLEOTIDE SEQUENCE</scope>
    <source>
        <strain evidence="2">VKM B-1513</strain>
    </source>
</reference>
<proteinExistence type="predicted"/>
<organism evidence="2 3">
    <name type="scientific">Maricaulis virginensis</name>
    <dbReference type="NCBI Taxonomy" id="144022"/>
    <lineage>
        <taxon>Bacteria</taxon>
        <taxon>Pseudomonadati</taxon>
        <taxon>Pseudomonadota</taxon>
        <taxon>Alphaproteobacteria</taxon>
        <taxon>Maricaulales</taxon>
        <taxon>Maricaulaceae</taxon>
        <taxon>Maricaulis</taxon>
    </lineage>
</organism>
<dbReference type="Proteomes" id="UP001143486">
    <property type="component" value="Unassembled WGS sequence"/>
</dbReference>
<keyword evidence="1" id="KW-0812">Transmembrane</keyword>
<reference evidence="2" key="2">
    <citation type="submission" date="2023-01" db="EMBL/GenBank/DDBJ databases">
        <authorList>
            <person name="Sun Q."/>
            <person name="Evtushenko L."/>
        </authorList>
    </citation>
    <scope>NUCLEOTIDE SEQUENCE</scope>
    <source>
        <strain evidence="2">VKM B-1513</strain>
    </source>
</reference>
<dbReference type="EMBL" id="BSFE01000004">
    <property type="protein sequence ID" value="GLK52158.1"/>
    <property type="molecule type" value="Genomic_DNA"/>
</dbReference>